<keyword evidence="8" id="KW-1185">Reference proteome</keyword>
<name>A0ABP7CFK9_9PSEU</name>
<dbReference type="InterPro" id="IPR006204">
    <property type="entry name" value="GHMP_kinase_N_dom"/>
</dbReference>
<evidence type="ECO:0000256" key="3">
    <source>
        <dbReference type="ARBA" id="ARBA00022840"/>
    </source>
</evidence>
<dbReference type="PANTHER" id="PTHR10977:SF3">
    <property type="entry name" value="DIPHOSPHOMEVALONATE DECARBOXYLASE"/>
    <property type="match status" value="1"/>
</dbReference>
<dbReference type="SUPFAM" id="SSF55060">
    <property type="entry name" value="GHMP Kinase, C-terminal domain"/>
    <property type="match status" value="1"/>
</dbReference>
<evidence type="ECO:0000256" key="2">
    <source>
        <dbReference type="ARBA" id="ARBA00022777"/>
    </source>
</evidence>
<keyword evidence="3" id="KW-0067">ATP-binding</keyword>
<evidence type="ECO:0000256" key="1">
    <source>
        <dbReference type="ARBA" id="ARBA00022741"/>
    </source>
</evidence>
<feature type="domain" description="GHMP kinase N-terminal" evidence="5">
    <location>
        <begin position="228"/>
        <end position="314"/>
    </location>
</feature>
<evidence type="ECO:0008006" key="9">
    <source>
        <dbReference type="Google" id="ProtNLM"/>
    </source>
</evidence>
<dbReference type="Gene3D" id="3.30.230.10">
    <property type="match status" value="2"/>
</dbReference>
<accession>A0ABP7CFK9</accession>
<keyword evidence="1" id="KW-0547">Nucleotide-binding</keyword>
<gene>
    <name evidence="7" type="ORF">GCM10022267_90350</name>
</gene>
<reference evidence="8" key="1">
    <citation type="journal article" date="2019" name="Int. J. Syst. Evol. Microbiol.">
        <title>The Global Catalogue of Microorganisms (GCM) 10K type strain sequencing project: providing services to taxonomists for standard genome sequencing and annotation.</title>
        <authorList>
            <consortium name="The Broad Institute Genomics Platform"/>
            <consortium name="The Broad Institute Genome Sequencing Center for Infectious Disease"/>
            <person name="Wu L."/>
            <person name="Ma J."/>
        </authorList>
    </citation>
    <scope>NUCLEOTIDE SEQUENCE [LARGE SCALE GENOMIC DNA]</scope>
    <source>
        <strain evidence="8">JCM 17494</strain>
    </source>
</reference>
<dbReference type="InterPro" id="IPR014721">
    <property type="entry name" value="Ribsml_uS5_D2-typ_fold_subgr"/>
</dbReference>
<feature type="domain" description="Mvd1 C-terminal" evidence="6">
    <location>
        <begin position="36"/>
        <end position="130"/>
    </location>
</feature>
<dbReference type="InterPro" id="IPR020568">
    <property type="entry name" value="Ribosomal_Su5_D2-typ_SF"/>
</dbReference>
<dbReference type="InterPro" id="IPR005917">
    <property type="entry name" value="Pmev_kinase_bact"/>
</dbReference>
<dbReference type="EMBL" id="BAABBE010000082">
    <property type="protein sequence ID" value="GAA3689583.1"/>
    <property type="molecule type" value="Genomic_DNA"/>
</dbReference>
<dbReference type="Proteomes" id="UP001500711">
    <property type="component" value="Unassembled WGS sequence"/>
</dbReference>
<evidence type="ECO:0000259" key="6">
    <source>
        <dbReference type="Pfam" id="PF18376"/>
    </source>
</evidence>
<evidence type="ECO:0000313" key="8">
    <source>
        <dbReference type="Proteomes" id="UP001500711"/>
    </source>
</evidence>
<dbReference type="InterPro" id="IPR041431">
    <property type="entry name" value="Mvd1_C"/>
</dbReference>
<dbReference type="Gene3D" id="3.30.70.890">
    <property type="entry name" value="GHMP kinase, C-terminal domain"/>
    <property type="match status" value="1"/>
</dbReference>
<dbReference type="Pfam" id="PF18376">
    <property type="entry name" value="MDD_C"/>
    <property type="match status" value="1"/>
</dbReference>
<feature type="region of interest" description="Disordered" evidence="4">
    <location>
        <begin position="394"/>
        <end position="420"/>
    </location>
</feature>
<dbReference type="RefSeq" id="WP_346137292.1">
    <property type="nucleotide sequence ID" value="NZ_BAABBE010000082.1"/>
</dbReference>
<keyword evidence="2" id="KW-0418">Kinase</keyword>
<protein>
    <recommendedName>
        <fullName evidence="9">Diphosphomevalonate decarboxylase</fullName>
    </recommendedName>
</protein>
<organism evidence="7 8">
    <name type="scientific">Lentzea roselyniae</name>
    <dbReference type="NCBI Taxonomy" id="531940"/>
    <lineage>
        <taxon>Bacteria</taxon>
        <taxon>Bacillati</taxon>
        <taxon>Actinomycetota</taxon>
        <taxon>Actinomycetes</taxon>
        <taxon>Pseudonocardiales</taxon>
        <taxon>Pseudonocardiaceae</taxon>
        <taxon>Lentzea</taxon>
    </lineage>
</organism>
<dbReference type="Pfam" id="PF00288">
    <property type="entry name" value="GHMP_kinases_N"/>
    <property type="match status" value="1"/>
</dbReference>
<dbReference type="PANTHER" id="PTHR10977">
    <property type="entry name" value="DIPHOSPHOMEVALONATE DECARBOXYLASE"/>
    <property type="match status" value="1"/>
</dbReference>
<dbReference type="InterPro" id="IPR036554">
    <property type="entry name" value="GHMP_kinase_C_sf"/>
</dbReference>
<dbReference type="NCBIfam" id="TIGR01220">
    <property type="entry name" value="Pmev_kin_Gr_pos"/>
    <property type="match status" value="1"/>
</dbReference>
<evidence type="ECO:0000313" key="7">
    <source>
        <dbReference type="EMBL" id="GAA3689583.1"/>
    </source>
</evidence>
<evidence type="ECO:0000256" key="4">
    <source>
        <dbReference type="SAM" id="MobiDB-lite"/>
    </source>
</evidence>
<comment type="caution">
    <text evidence="7">The sequence shown here is derived from an EMBL/GenBank/DDBJ whole genome shotgun (WGS) entry which is preliminary data.</text>
</comment>
<evidence type="ECO:0000259" key="5">
    <source>
        <dbReference type="Pfam" id="PF00288"/>
    </source>
</evidence>
<sequence>MAGDTQATATAHVNVALVKYWGKRDTELVIGSAAADLKEMRDALAQGNPDGVGEIAERNALGMHATMLAARPAVRYFTPATVTVLDAMLELRRAGVSAYATMDAGPNVKILCHRADADTVAAAVRAAGCPTRGGRGRSCRQVGADVSGTIVRSAPGKLFVAGEYAVLEPSSSAILAAVDREVTVSVTPADEDLVVISDLTDRPTSLSRTANGFPQAVGPRPVVTAVEVVGELLTEWALPVPQVQLSIHNGLRDHGVKFGLGSSGAVTVATIDALLVYCGVRLTTEERFRLALLASIRVDARTSGGDLAASTWGGWISYKAPDRSAVADLARRKGLTGALQASSPGFDVRQLPPPRDLAVVVGWTGRPASTSDILASDGIRNWLSARAAGSQTWSTSAMRSRRTCCSSGSSSPPEMPPDTT</sequence>
<proteinExistence type="predicted"/>
<keyword evidence="2" id="KW-0808">Transferase</keyword>
<dbReference type="SUPFAM" id="SSF54211">
    <property type="entry name" value="Ribosomal protein S5 domain 2-like"/>
    <property type="match status" value="1"/>
</dbReference>